<dbReference type="UniPathway" id="UPA00659"/>
<evidence type="ECO:0000313" key="16">
    <source>
        <dbReference type="EMBL" id="CDZ79067.1"/>
    </source>
</evidence>
<evidence type="ECO:0000259" key="14">
    <source>
        <dbReference type="Pfam" id="PF02771"/>
    </source>
</evidence>
<dbReference type="AlphaFoldDB" id="A0A078L1F1"/>
<keyword evidence="8" id="KW-0274">FAD</keyword>
<evidence type="ECO:0000256" key="4">
    <source>
        <dbReference type="ARBA" id="ARBA00012033"/>
    </source>
</evidence>
<dbReference type="EC" id="1.3.8.7" evidence="4"/>
<feature type="domain" description="Acyl-CoA dehydrogenase/oxidase N-terminal" evidence="14">
    <location>
        <begin position="143"/>
        <end position="236"/>
    </location>
</feature>
<dbReference type="GO" id="GO:0005737">
    <property type="term" value="C:cytoplasm"/>
    <property type="evidence" value="ECO:0007669"/>
    <property type="project" value="TreeGrafter"/>
</dbReference>
<keyword evidence="9" id="KW-0560">Oxidoreductase</keyword>
<sequence>MLHSLVVLAVISGVLLLVTKQASILVWVISYGIFALLVERYGTPGLGSEIILWAIFAGLVLGAIKPLRRNLLSRRLFAVVSKAMPAMSSTERDALEAGTVSWEGDLFSGAPDFNLLLNAPVVKLTAEEQAFLDGPVNQLCRMIDDWDITHVRTDMPPEMWQFIKENGFFGMIIPKEYGGHDFSASAQMTILGRIYGRSVTVGSTVSVPNSLGPAELLLKYGTKAQKDFYLPRLADGREIPCFALTGPNAGSDAASIPDKGIVCYQEINGQKVLGVSLTWNKRYITLCPVATVIGLAFRMFDPENILGKGTDVGITCALIPANTPGVIKGRRHFPLNTGFLNGPTQGKDVFVPMDCIIGGAAMAGAGWRMLMECLSAGRAISLPSSSAGGTQAGALASGAYARVRKQFNQPISKFEGIEEPLARIAANTYLIDAGLTMTAAAIDHGAKPSVAGAILKYNTTERARQVVMDAMDIHGGKGICLGPNNYLGRGYQNTPIGITVEGANILTRNLIIFGQGAIRCHPYVFPEIESVRENNLKNFDTAIWGHAGFVLANFTKSIIFALTDGRLTKTPQSSAKRYYQLVNRYSANLAFLADFSMMVMGGELKRKEMISARLGDVLSNLYLISAVLKRFHDDGEPQADLPIVEWCCQQMLHECELAIRGVIANFPNRWARIVLKICLQPFGSQRLKPSDRLSQKLAHMLTEPNESRSRLTRFVFTEALPNCPLGRLEEAFHKLCAAEDLEKKVSRAVKEGTIHSLTLMEQIDEAEQAGILEAEQAQQLKDAEQARQAIIAVDDFLDEELRRQPTEKFFNKTTNKKVKEEAELVTEIVLKTGNTQINPHENV</sequence>
<dbReference type="FunFam" id="1.20.140.10:FF:000009">
    <property type="entry name" value="Acyl-CoA dehydrogenase"/>
    <property type="match status" value="1"/>
</dbReference>
<dbReference type="PANTHER" id="PTHR48083">
    <property type="entry name" value="MEDIUM-CHAIN SPECIFIC ACYL-COA DEHYDROGENASE, MITOCHONDRIAL-RELATED"/>
    <property type="match status" value="1"/>
</dbReference>
<dbReference type="Gene3D" id="1.20.140.10">
    <property type="entry name" value="Butyryl-CoA Dehydrogenase, subunit A, domain 3"/>
    <property type="match status" value="1"/>
</dbReference>
<dbReference type="InterPro" id="IPR050741">
    <property type="entry name" value="Acyl-CoA_dehydrogenase"/>
</dbReference>
<dbReference type="Pfam" id="PF00441">
    <property type="entry name" value="Acyl-CoA_dh_1"/>
    <property type="match status" value="1"/>
</dbReference>
<dbReference type="InterPro" id="IPR009100">
    <property type="entry name" value="AcylCoA_DH/oxidase_NM_dom_sf"/>
</dbReference>
<dbReference type="GO" id="GO:0050660">
    <property type="term" value="F:flavin adenine dinucleotide binding"/>
    <property type="evidence" value="ECO:0007669"/>
    <property type="project" value="InterPro"/>
</dbReference>
<dbReference type="SUPFAM" id="SSF56645">
    <property type="entry name" value="Acyl-CoA dehydrogenase NM domain-like"/>
    <property type="match status" value="1"/>
</dbReference>
<comment type="cofactor">
    <cofactor evidence="1">
        <name>FAD</name>
        <dbReference type="ChEBI" id="CHEBI:57692"/>
    </cofactor>
</comment>
<dbReference type="NCBIfam" id="NF007000">
    <property type="entry name" value="PRK09463.1"/>
    <property type="match status" value="1"/>
</dbReference>
<dbReference type="EMBL" id="CCSB01000004">
    <property type="protein sequence ID" value="CDZ79067.1"/>
    <property type="molecule type" value="Genomic_DNA"/>
</dbReference>
<dbReference type="InterPro" id="IPR013786">
    <property type="entry name" value="AcylCoA_DH/ox_N"/>
</dbReference>
<dbReference type="FunFam" id="1.10.540.10:FF:000004">
    <property type="entry name" value="Acyl-CoA dehydrogenase"/>
    <property type="match status" value="1"/>
</dbReference>
<comment type="similarity">
    <text evidence="3">Belongs to the acyl-CoA dehydrogenase family.</text>
</comment>
<organism evidence="16 17">
    <name type="scientific">Legionella massiliensis</name>
    <dbReference type="NCBI Taxonomy" id="1034943"/>
    <lineage>
        <taxon>Bacteria</taxon>
        <taxon>Pseudomonadati</taxon>
        <taxon>Pseudomonadota</taxon>
        <taxon>Gammaproteobacteria</taxon>
        <taxon>Legionellales</taxon>
        <taxon>Legionellaceae</taxon>
        <taxon>Legionella</taxon>
    </lineage>
</organism>
<evidence type="ECO:0000256" key="3">
    <source>
        <dbReference type="ARBA" id="ARBA00009347"/>
    </source>
</evidence>
<comment type="pathway">
    <text evidence="2">Lipid metabolism; fatty acid beta-oxidation.</text>
</comment>
<dbReference type="InterPro" id="IPR037069">
    <property type="entry name" value="AcylCoA_DH/ox_N_sf"/>
</dbReference>
<dbReference type="STRING" id="1034943.BN59_03383"/>
<protein>
    <recommendedName>
        <fullName evidence="6">Acyl-coenzyme A dehydrogenase</fullName>
        <ecNumber evidence="4">1.3.8.7</ecNumber>
        <ecNumber evidence="5">1.3.8.8</ecNumber>
    </recommendedName>
</protein>
<dbReference type="PANTHER" id="PTHR48083:SF33">
    <property type="entry name" value="ACYL-COENZYME A DEHYDROGENASE"/>
    <property type="match status" value="1"/>
</dbReference>
<evidence type="ECO:0000313" key="17">
    <source>
        <dbReference type="Proteomes" id="UP000044071"/>
    </source>
</evidence>
<dbReference type="RefSeq" id="WP_044012227.1">
    <property type="nucleotide sequence ID" value="NZ_CCVW01000004.1"/>
</dbReference>
<evidence type="ECO:0000256" key="6">
    <source>
        <dbReference type="ARBA" id="ARBA00020144"/>
    </source>
</evidence>
<feature type="domain" description="Acyl-CoA dehydrogenase/oxidase C-terminal" evidence="13">
    <location>
        <begin position="364"/>
        <end position="511"/>
    </location>
</feature>
<dbReference type="InterPro" id="IPR009075">
    <property type="entry name" value="AcylCo_DH/oxidase_C"/>
</dbReference>
<dbReference type="InterPro" id="IPR046373">
    <property type="entry name" value="Acyl-CoA_Oxase/DH_mid-dom_sf"/>
</dbReference>
<dbReference type="EC" id="1.3.8.8" evidence="5"/>
<name>A0A078L1F1_9GAMM</name>
<dbReference type="Pfam" id="PF09317">
    <property type="entry name" value="ACDH_C"/>
    <property type="match status" value="1"/>
</dbReference>
<dbReference type="InterPro" id="IPR015396">
    <property type="entry name" value="FadE_C"/>
</dbReference>
<evidence type="ECO:0000256" key="8">
    <source>
        <dbReference type="ARBA" id="ARBA00022827"/>
    </source>
</evidence>
<evidence type="ECO:0000256" key="11">
    <source>
        <dbReference type="ARBA" id="ARBA00049247"/>
    </source>
</evidence>
<dbReference type="Gene3D" id="2.40.110.10">
    <property type="entry name" value="Butyryl-CoA Dehydrogenase, subunit A, domain 2"/>
    <property type="match status" value="1"/>
</dbReference>
<dbReference type="GO" id="GO:0070991">
    <property type="term" value="F:medium-chain fatty acyl-CoA dehydrogenase activity"/>
    <property type="evidence" value="ECO:0007669"/>
    <property type="project" value="UniProtKB-EC"/>
</dbReference>
<dbReference type="Proteomes" id="UP000044071">
    <property type="component" value="Unassembled WGS sequence"/>
</dbReference>
<evidence type="ECO:0000259" key="13">
    <source>
        <dbReference type="Pfam" id="PF00441"/>
    </source>
</evidence>
<feature type="transmembrane region" description="Helical" evidence="12">
    <location>
        <begin position="46"/>
        <end position="64"/>
    </location>
</feature>
<evidence type="ECO:0000256" key="2">
    <source>
        <dbReference type="ARBA" id="ARBA00005005"/>
    </source>
</evidence>
<evidence type="ECO:0000256" key="1">
    <source>
        <dbReference type="ARBA" id="ARBA00001974"/>
    </source>
</evidence>
<evidence type="ECO:0000259" key="15">
    <source>
        <dbReference type="Pfam" id="PF09317"/>
    </source>
</evidence>
<evidence type="ECO:0000256" key="7">
    <source>
        <dbReference type="ARBA" id="ARBA00022630"/>
    </source>
</evidence>
<dbReference type="Gene3D" id="1.10.540.10">
    <property type="entry name" value="Acyl-CoA dehydrogenase/oxidase, N-terminal domain"/>
    <property type="match status" value="1"/>
</dbReference>
<evidence type="ECO:0000256" key="5">
    <source>
        <dbReference type="ARBA" id="ARBA00012040"/>
    </source>
</evidence>
<accession>A0A078L1F1</accession>
<keyword evidence="12" id="KW-1133">Transmembrane helix</keyword>
<dbReference type="GO" id="GO:0004466">
    <property type="term" value="F:long-chain fatty acyl-CoA dehydrogenase activity"/>
    <property type="evidence" value="ECO:0007669"/>
    <property type="project" value="UniProtKB-EC"/>
</dbReference>
<keyword evidence="12" id="KW-0812">Transmembrane</keyword>
<dbReference type="InterPro" id="IPR036250">
    <property type="entry name" value="AcylCo_DH-like_C"/>
</dbReference>
<dbReference type="Pfam" id="PF02771">
    <property type="entry name" value="Acyl-CoA_dh_N"/>
    <property type="match status" value="1"/>
</dbReference>
<evidence type="ECO:0000256" key="10">
    <source>
        <dbReference type="ARBA" id="ARBA00047882"/>
    </source>
</evidence>
<keyword evidence="7" id="KW-0285">Flavoprotein</keyword>
<comment type="catalytic activity">
    <reaction evidence="10">
        <text>a medium-chain 2,3-saturated fatty acyl-CoA + oxidized [electron-transfer flavoprotein] + H(+) = a medium-chain (2E)-enoyl-CoA + reduced [electron-transfer flavoprotein]</text>
        <dbReference type="Rhea" id="RHEA:14477"/>
        <dbReference type="Rhea" id="RHEA-COMP:10685"/>
        <dbReference type="Rhea" id="RHEA-COMP:10686"/>
        <dbReference type="ChEBI" id="CHEBI:15378"/>
        <dbReference type="ChEBI" id="CHEBI:57692"/>
        <dbReference type="ChEBI" id="CHEBI:58307"/>
        <dbReference type="ChEBI" id="CHEBI:83723"/>
        <dbReference type="ChEBI" id="CHEBI:83726"/>
        <dbReference type="EC" id="1.3.8.7"/>
    </reaction>
</comment>
<dbReference type="OrthoDB" id="9802447at2"/>
<dbReference type="NCBIfam" id="NF009586">
    <property type="entry name" value="PRK13026.1"/>
    <property type="match status" value="1"/>
</dbReference>
<gene>
    <name evidence="16" type="primary">fadE_2</name>
    <name evidence="16" type="ORF">BN59_03383</name>
</gene>
<keyword evidence="17" id="KW-1185">Reference proteome</keyword>
<dbReference type="GO" id="GO:0033539">
    <property type="term" value="P:fatty acid beta-oxidation using acyl-CoA dehydrogenase"/>
    <property type="evidence" value="ECO:0007669"/>
    <property type="project" value="InterPro"/>
</dbReference>
<keyword evidence="12" id="KW-0472">Membrane</keyword>
<feature type="domain" description="Acyl-CoA dehydrogenase C-terminal bacterial-type" evidence="15">
    <location>
        <begin position="518"/>
        <end position="796"/>
    </location>
</feature>
<evidence type="ECO:0000256" key="12">
    <source>
        <dbReference type="SAM" id="Phobius"/>
    </source>
</evidence>
<dbReference type="SUPFAM" id="SSF47203">
    <property type="entry name" value="Acyl-CoA dehydrogenase C-terminal domain-like"/>
    <property type="match status" value="1"/>
</dbReference>
<evidence type="ECO:0000256" key="9">
    <source>
        <dbReference type="ARBA" id="ARBA00023002"/>
    </source>
</evidence>
<proteinExistence type="inferred from homology"/>
<comment type="catalytic activity">
    <reaction evidence="11">
        <text>a long-chain 2,3-saturated fatty acyl-CoA + oxidized [electron-transfer flavoprotein] + H(+) = a long-chain (2E)-enoyl-CoA + reduced [electron-transfer flavoprotein]</text>
        <dbReference type="Rhea" id="RHEA:17721"/>
        <dbReference type="Rhea" id="RHEA-COMP:10685"/>
        <dbReference type="Rhea" id="RHEA-COMP:10686"/>
        <dbReference type="ChEBI" id="CHEBI:15378"/>
        <dbReference type="ChEBI" id="CHEBI:57692"/>
        <dbReference type="ChEBI" id="CHEBI:58307"/>
        <dbReference type="ChEBI" id="CHEBI:83721"/>
        <dbReference type="ChEBI" id="CHEBI:83727"/>
        <dbReference type="EC" id="1.3.8.8"/>
    </reaction>
</comment>
<dbReference type="eggNOG" id="COG1960">
    <property type="taxonomic scope" value="Bacteria"/>
</dbReference>
<reference evidence="16 17" key="1">
    <citation type="submission" date="2014-06" db="EMBL/GenBank/DDBJ databases">
        <authorList>
            <person name="Urmite Genomes Urmite Genomes"/>
        </authorList>
    </citation>
    <scope>NUCLEOTIDE SEQUENCE [LARGE SCALE GENOMIC DNA]</scope>
</reference>